<dbReference type="EC" id="3.1.11.6" evidence="6"/>
<dbReference type="GO" id="GO:0006308">
    <property type="term" value="P:DNA catabolic process"/>
    <property type="evidence" value="ECO:0007669"/>
    <property type="project" value="UniProtKB-UniRule"/>
</dbReference>
<dbReference type="Proteomes" id="UP000590811">
    <property type="component" value="Unassembled WGS sequence"/>
</dbReference>
<dbReference type="GO" id="GO:0005829">
    <property type="term" value="C:cytosol"/>
    <property type="evidence" value="ECO:0007669"/>
    <property type="project" value="TreeGrafter"/>
</dbReference>
<evidence type="ECO:0000256" key="7">
    <source>
        <dbReference type="SAM" id="MobiDB-lite"/>
    </source>
</evidence>
<name>A0A839PV74_9MICO</name>
<comment type="caution">
    <text evidence="8">The sequence shown here is derived from an EMBL/GenBank/DDBJ whole genome shotgun (WGS) entry which is preliminary data.</text>
</comment>
<dbReference type="NCBIfam" id="NF002139">
    <property type="entry name" value="PRK00977.1-3"/>
    <property type="match status" value="1"/>
</dbReference>
<reference evidence="8 9" key="1">
    <citation type="submission" date="2020-08" db="EMBL/GenBank/DDBJ databases">
        <title>Genomic Encyclopedia of Type Strains, Phase IV (KMG-V): Genome sequencing to study the core and pangenomes of soil and plant-associated prokaryotes.</title>
        <authorList>
            <person name="Whitman W."/>
        </authorList>
    </citation>
    <scope>NUCLEOTIDE SEQUENCE [LARGE SCALE GENOMIC DNA]</scope>
    <source>
        <strain evidence="8 9">B3ACCR2</strain>
    </source>
</reference>
<dbReference type="NCBIfam" id="TIGR01280">
    <property type="entry name" value="xseB"/>
    <property type="match status" value="1"/>
</dbReference>
<proteinExistence type="inferred from homology"/>
<feature type="compositionally biased region" description="Basic and acidic residues" evidence="7">
    <location>
        <begin position="1"/>
        <end position="11"/>
    </location>
</feature>
<dbReference type="InterPro" id="IPR037004">
    <property type="entry name" value="Exonuc_VII_ssu_sf"/>
</dbReference>
<dbReference type="GO" id="GO:0008855">
    <property type="term" value="F:exodeoxyribonuclease VII activity"/>
    <property type="evidence" value="ECO:0007669"/>
    <property type="project" value="UniProtKB-UniRule"/>
</dbReference>
<dbReference type="Gene3D" id="1.10.287.1040">
    <property type="entry name" value="Exonuclease VII, small subunit"/>
    <property type="match status" value="1"/>
</dbReference>
<evidence type="ECO:0000256" key="4">
    <source>
        <dbReference type="ARBA" id="ARBA00022801"/>
    </source>
</evidence>
<accession>A0A839PV74</accession>
<evidence type="ECO:0000256" key="3">
    <source>
        <dbReference type="ARBA" id="ARBA00022722"/>
    </source>
</evidence>
<dbReference type="RefSeq" id="WP_184508846.1">
    <property type="nucleotide sequence ID" value="NZ_JACHVT010000002.1"/>
</dbReference>
<sequence length="112" mass="11806">MPRETTDRPDAAVDDDSVDDPAARADTGADTDDEATDAPGAGGPASFPDIAGLRYEQAREELVGIVATLEAGQAPLEDSMRLWRRGEALAAHCAQWLDGAQAEIEQATGRAR</sequence>
<dbReference type="SUPFAM" id="SSF116842">
    <property type="entry name" value="XseB-like"/>
    <property type="match status" value="1"/>
</dbReference>
<feature type="region of interest" description="Disordered" evidence="7">
    <location>
        <begin position="1"/>
        <end position="49"/>
    </location>
</feature>
<dbReference type="GO" id="GO:0009318">
    <property type="term" value="C:exodeoxyribonuclease VII complex"/>
    <property type="evidence" value="ECO:0007669"/>
    <property type="project" value="UniProtKB-UniRule"/>
</dbReference>
<comment type="similarity">
    <text evidence="1">Belongs to the XseB family.</text>
</comment>
<dbReference type="AlphaFoldDB" id="A0A839PV74"/>
<keyword evidence="2" id="KW-0963">Cytoplasm</keyword>
<gene>
    <name evidence="8" type="ORF">FHW14_001074</name>
</gene>
<evidence type="ECO:0000256" key="1">
    <source>
        <dbReference type="ARBA" id="ARBA00009998"/>
    </source>
</evidence>
<keyword evidence="3" id="KW-0540">Nuclease</keyword>
<dbReference type="PANTHER" id="PTHR34137:SF1">
    <property type="entry name" value="EXODEOXYRIBONUCLEASE 7 SMALL SUBUNIT"/>
    <property type="match status" value="1"/>
</dbReference>
<evidence type="ECO:0000313" key="9">
    <source>
        <dbReference type="Proteomes" id="UP000590811"/>
    </source>
</evidence>
<protein>
    <recommendedName>
        <fullName evidence="6">Exodeoxyribonuclease VII small subunit</fullName>
        <ecNumber evidence="6">3.1.11.6</ecNumber>
    </recommendedName>
</protein>
<evidence type="ECO:0000256" key="5">
    <source>
        <dbReference type="ARBA" id="ARBA00022839"/>
    </source>
</evidence>
<keyword evidence="4 8" id="KW-0378">Hydrolase</keyword>
<dbReference type="PANTHER" id="PTHR34137">
    <property type="entry name" value="EXODEOXYRIBONUCLEASE 7 SMALL SUBUNIT"/>
    <property type="match status" value="1"/>
</dbReference>
<dbReference type="EMBL" id="JACHVT010000002">
    <property type="protein sequence ID" value="MBB2985925.1"/>
    <property type="molecule type" value="Genomic_DNA"/>
</dbReference>
<keyword evidence="5" id="KW-0269">Exonuclease</keyword>
<dbReference type="Pfam" id="PF02609">
    <property type="entry name" value="Exonuc_VII_S"/>
    <property type="match status" value="1"/>
</dbReference>
<dbReference type="InterPro" id="IPR003761">
    <property type="entry name" value="Exonuc_VII_S"/>
</dbReference>
<evidence type="ECO:0000313" key="8">
    <source>
        <dbReference type="EMBL" id="MBB2985925.1"/>
    </source>
</evidence>
<organism evidence="8 9">
    <name type="scientific">Terracoccus luteus</name>
    <dbReference type="NCBI Taxonomy" id="53356"/>
    <lineage>
        <taxon>Bacteria</taxon>
        <taxon>Bacillati</taxon>
        <taxon>Actinomycetota</taxon>
        <taxon>Actinomycetes</taxon>
        <taxon>Micrococcales</taxon>
        <taxon>Intrasporangiaceae</taxon>
        <taxon>Terracoccus</taxon>
    </lineage>
</organism>
<evidence type="ECO:0000256" key="6">
    <source>
        <dbReference type="NCBIfam" id="TIGR01280"/>
    </source>
</evidence>
<evidence type="ECO:0000256" key="2">
    <source>
        <dbReference type="ARBA" id="ARBA00022490"/>
    </source>
</evidence>